<dbReference type="AlphaFoldDB" id="Q86I33"/>
<feature type="coiled-coil region" evidence="1">
    <location>
        <begin position="161"/>
        <end position="188"/>
    </location>
</feature>
<protein>
    <recommendedName>
        <fullName evidence="4">Pesticidal crystal protein N-terminal domain-containing protein</fullName>
    </recommendedName>
</protein>
<dbReference type="FunCoup" id="Q86I33">
    <property type="interactions" value="877"/>
</dbReference>
<dbReference type="KEGG" id="ddi:DDB_G0275087"/>
<comment type="caution">
    <text evidence="2">The sequence shown here is derived from an EMBL/GenBank/DDBJ whole genome shotgun (WGS) entry which is preliminary data.</text>
</comment>
<dbReference type="VEuPathDB" id="AmoebaDB:DDB_G0275087"/>
<dbReference type="HOGENOM" id="CLU_570404_0_0_1"/>
<dbReference type="Proteomes" id="UP000002195">
    <property type="component" value="Unassembled WGS sequence"/>
</dbReference>
<dbReference type="PANTHER" id="PTHR38082:SF2">
    <property type="entry name" value="PESTICIDAL CRYSTAL PROTEIN N-TERMINAL DOMAIN-CONTAINING PROTEIN"/>
    <property type="match status" value="1"/>
</dbReference>
<evidence type="ECO:0000313" key="3">
    <source>
        <dbReference type="Proteomes" id="UP000002195"/>
    </source>
</evidence>
<dbReference type="EMBL" id="AAFI02000013">
    <property type="protein sequence ID" value="EAL69824.1"/>
    <property type="molecule type" value="Genomic_DNA"/>
</dbReference>
<evidence type="ECO:0008006" key="4">
    <source>
        <dbReference type="Google" id="ProtNLM"/>
    </source>
</evidence>
<organism evidence="2 3">
    <name type="scientific">Dictyostelium discoideum</name>
    <name type="common">Social amoeba</name>
    <dbReference type="NCBI Taxonomy" id="44689"/>
    <lineage>
        <taxon>Eukaryota</taxon>
        <taxon>Amoebozoa</taxon>
        <taxon>Evosea</taxon>
        <taxon>Eumycetozoa</taxon>
        <taxon>Dictyostelia</taxon>
        <taxon>Dictyosteliales</taxon>
        <taxon>Dictyosteliaceae</taxon>
        <taxon>Dictyostelium</taxon>
    </lineage>
</organism>
<keyword evidence="1" id="KW-0175">Coiled coil</keyword>
<keyword evidence="3" id="KW-1185">Reference proteome</keyword>
<gene>
    <name evidence="2" type="ORF">DDB_G0275087</name>
</gene>
<evidence type="ECO:0000256" key="1">
    <source>
        <dbReference type="SAM" id="Coils"/>
    </source>
</evidence>
<evidence type="ECO:0000313" key="2">
    <source>
        <dbReference type="EMBL" id="EAL69824.1"/>
    </source>
</evidence>
<dbReference type="GeneID" id="8619847"/>
<sequence length="479" mass="55386">MNISNDKNISKLNIKNNNGFGKSSNIFDMVAGTPNNIFDPYDICYGEKRSNQDINDSMISLINNISNLYPLIIGFFTVFFEKPINSTIDSEKLKIIIEKMLKSDNSTQEKSLKTTNQWINSCVELMMKIYENSNDLKKLLFEKKDKLLNSNYKKHEFGETRHILETNIEKLEKSIQDLLILLSNSLENIHENINIYFESILIYIAFIHNVDLLWEVYDIEPILITGAKKSDRLSDENVSSFRERLHVFISSFLKDVGRTSEKTMLNPCWNDMYKVLCEDLILYPQKLIIFNELITNTDRTTGLKQFNLPEINNQNYIFRFDAKYVGTDNENNKLKEYITNCYGMSFYGSGIGSGGGGGDSGSSKLSFILESKTKKFISIRLYGMKNENIENININIFNCDDNKPQQLLVDQDTIKPLTLQLSNYLPSNNNLNSNFVGFTNTKKIKLNNVKNLIEFNFNGNENKKYFLYFIEILVSYQKQ</sequence>
<proteinExistence type="predicted"/>
<dbReference type="PaxDb" id="44689-DDB0167430"/>
<dbReference type="dictyBase" id="DDB_G0275087"/>
<dbReference type="PANTHER" id="PTHR38082">
    <property type="entry name" value="ENDOTOXIN_N DOMAIN-CONTAINING PROTEIN"/>
    <property type="match status" value="1"/>
</dbReference>
<accession>Q554A9</accession>
<name>Q86I33_DICDI</name>
<dbReference type="eggNOG" id="ENOG502RDI5">
    <property type="taxonomic scope" value="Eukaryota"/>
</dbReference>
<dbReference type="RefSeq" id="XP_643802.1">
    <property type="nucleotide sequence ID" value="XM_638710.1"/>
</dbReference>
<accession>Q86I33</accession>
<dbReference type="InParanoid" id="Q86I33"/>
<reference evidence="2 3" key="1">
    <citation type="journal article" date="2005" name="Nature">
        <title>The genome of the social amoeba Dictyostelium discoideum.</title>
        <authorList>
            <consortium name="The Dictyostelium discoideum Sequencing Consortium"/>
            <person name="Eichinger L."/>
            <person name="Pachebat J.A."/>
            <person name="Glockner G."/>
            <person name="Rajandream M.A."/>
            <person name="Sucgang R."/>
            <person name="Berriman M."/>
            <person name="Song J."/>
            <person name="Olsen R."/>
            <person name="Szafranski K."/>
            <person name="Xu Q."/>
            <person name="Tunggal B."/>
            <person name="Kummerfeld S."/>
            <person name="Madera M."/>
            <person name="Konfortov B.A."/>
            <person name="Rivero F."/>
            <person name="Bankier A.T."/>
            <person name="Lehmann R."/>
            <person name="Hamlin N."/>
            <person name="Davies R."/>
            <person name="Gaudet P."/>
            <person name="Fey P."/>
            <person name="Pilcher K."/>
            <person name="Chen G."/>
            <person name="Saunders D."/>
            <person name="Sodergren E."/>
            <person name="Davis P."/>
            <person name="Kerhornou A."/>
            <person name="Nie X."/>
            <person name="Hall N."/>
            <person name="Anjard C."/>
            <person name="Hemphill L."/>
            <person name="Bason N."/>
            <person name="Farbrother P."/>
            <person name="Desany B."/>
            <person name="Just E."/>
            <person name="Morio T."/>
            <person name="Rost R."/>
            <person name="Churcher C."/>
            <person name="Cooper J."/>
            <person name="Haydock S."/>
            <person name="van Driessche N."/>
            <person name="Cronin A."/>
            <person name="Goodhead I."/>
            <person name="Muzny D."/>
            <person name="Mourier T."/>
            <person name="Pain A."/>
            <person name="Lu M."/>
            <person name="Harper D."/>
            <person name="Lindsay R."/>
            <person name="Hauser H."/>
            <person name="James K."/>
            <person name="Quiles M."/>
            <person name="Madan Babu M."/>
            <person name="Saito T."/>
            <person name="Buchrieser C."/>
            <person name="Wardroper A."/>
            <person name="Felder M."/>
            <person name="Thangavelu M."/>
            <person name="Johnson D."/>
            <person name="Knights A."/>
            <person name="Loulseged H."/>
            <person name="Mungall K."/>
            <person name="Oliver K."/>
            <person name="Price C."/>
            <person name="Quail M.A."/>
            <person name="Urushihara H."/>
            <person name="Hernandez J."/>
            <person name="Rabbinowitsch E."/>
            <person name="Steffen D."/>
            <person name="Sanders M."/>
            <person name="Ma J."/>
            <person name="Kohara Y."/>
            <person name="Sharp S."/>
            <person name="Simmonds M."/>
            <person name="Spiegler S."/>
            <person name="Tivey A."/>
            <person name="Sugano S."/>
            <person name="White B."/>
            <person name="Walker D."/>
            <person name="Woodward J."/>
            <person name="Winckler T."/>
            <person name="Tanaka Y."/>
            <person name="Shaulsky G."/>
            <person name="Schleicher M."/>
            <person name="Weinstock G."/>
            <person name="Rosenthal A."/>
            <person name="Cox E.C."/>
            <person name="Chisholm R.L."/>
            <person name="Gibbs R."/>
            <person name="Loomis W.F."/>
            <person name="Platzer M."/>
            <person name="Kay R.R."/>
            <person name="Williams J."/>
            <person name="Dear P.H."/>
            <person name="Noegel A.A."/>
            <person name="Barrell B."/>
            <person name="Kuspa A."/>
        </authorList>
    </citation>
    <scope>NUCLEOTIDE SEQUENCE [LARGE SCALE GENOMIC DNA]</scope>
    <source>
        <strain evidence="2 3">AX4</strain>
    </source>
</reference>